<comment type="caution">
    <text evidence="2">The sequence shown here is derived from an EMBL/GenBank/DDBJ whole genome shotgun (WGS) entry which is preliminary data.</text>
</comment>
<dbReference type="GO" id="GO:0003677">
    <property type="term" value="F:DNA binding"/>
    <property type="evidence" value="ECO:0007669"/>
    <property type="project" value="InterPro"/>
</dbReference>
<dbReference type="InterPro" id="IPR025525">
    <property type="entry name" value="hAT-like_transposase_RNase-H"/>
</dbReference>
<organism evidence="2 3">
    <name type="scientific">Rhododendron simsii</name>
    <name type="common">Sims's rhododendron</name>
    <dbReference type="NCBI Taxonomy" id="118357"/>
    <lineage>
        <taxon>Eukaryota</taxon>
        <taxon>Viridiplantae</taxon>
        <taxon>Streptophyta</taxon>
        <taxon>Embryophyta</taxon>
        <taxon>Tracheophyta</taxon>
        <taxon>Spermatophyta</taxon>
        <taxon>Magnoliopsida</taxon>
        <taxon>eudicotyledons</taxon>
        <taxon>Gunneridae</taxon>
        <taxon>Pentapetalae</taxon>
        <taxon>asterids</taxon>
        <taxon>Ericales</taxon>
        <taxon>Ericaceae</taxon>
        <taxon>Ericoideae</taxon>
        <taxon>Rhodoreae</taxon>
        <taxon>Rhododendron</taxon>
    </lineage>
</organism>
<name>A0A834H8B4_RHOSS</name>
<dbReference type="AlphaFoldDB" id="A0A834H8B4"/>
<dbReference type="Proteomes" id="UP000626092">
    <property type="component" value="Unassembled WGS sequence"/>
</dbReference>
<keyword evidence="3" id="KW-1185">Reference proteome</keyword>
<proteinExistence type="predicted"/>
<reference evidence="2" key="1">
    <citation type="submission" date="2019-11" db="EMBL/GenBank/DDBJ databases">
        <authorList>
            <person name="Liu Y."/>
            <person name="Hou J."/>
            <person name="Li T.-Q."/>
            <person name="Guan C.-H."/>
            <person name="Wu X."/>
            <person name="Wu H.-Z."/>
            <person name="Ling F."/>
            <person name="Zhang R."/>
            <person name="Shi X.-G."/>
            <person name="Ren J.-P."/>
            <person name="Chen E.-F."/>
            <person name="Sun J.-M."/>
        </authorList>
    </citation>
    <scope>NUCLEOTIDE SEQUENCE</scope>
    <source>
        <strain evidence="2">Adult_tree_wgs_1</strain>
        <tissue evidence="2">Leaves</tissue>
    </source>
</reference>
<dbReference type="PANTHER" id="PTHR23272">
    <property type="entry name" value="BED FINGER-RELATED"/>
    <property type="match status" value="1"/>
</dbReference>
<dbReference type="Pfam" id="PF14372">
    <property type="entry name" value="hAT-like_RNase-H"/>
    <property type="match status" value="1"/>
</dbReference>
<sequence length="305" mass="34758">MILFRLVMDSSNFDFTLGGELEDDVVDVEEVELGDNSNPLGLKDTSEYILPVRDIVRYVRSSPQTMETFNKCLEKEKIKSKQTVSLDVCTRWNSTYLMLEVAIKFEKAFQRMGEEDSNELITNRDPFMSSMAIEMKRKFERYWGDGEKFNALLYVAVAMDPQFKLRLVKFCYTKSKGKTKGEVRQNVSSASPIPRVMEENENCDHRLNLAIKFNTYLEEEYSSVCSMEVGKYLGDLCERRDNPDFDILAIDRVEDLKRGKQEASYNNTYNGVETLSQGLGQQGIAGFASGLSRFEPAGVAALAFK</sequence>
<dbReference type="EMBL" id="WJXA01000003">
    <property type="protein sequence ID" value="KAF7147321.1"/>
    <property type="molecule type" value="Genomic_DNA"/>
</dbReference>
<dbReference type="InterPro" id="IPR012337">
    <property type="entry name" value="RNaseH-like_sf"/>
</dbReference>
<dbReference type="SUPFAM" id="SSF53098">
    <property type="entry name" value="Ribonuclease H-like"/>
    <property type="match status" value="1"/>
</dbReference>
<dbReference type="PANTHER" id="PTHR23272:SF184">
    <property type="entry name" value="OS03G0311250 PROTEIN"/>
    <property type="match status" value="1"/>
</dbReference>
<evidence type="ECO:0000313" key="3">
    <source>
        <dbReference type="Proteomes" id="UP000626092"/>
    </source>
</evidence>
<dbReference type="OrthoDB" id="1746630at2759"/>
<protein>
    <recommendedName>
        <fullName evidence="1">hAT-like transposase RNase-H fold domain-containing protein</fullName>
    </recommendedName>
</protein>
<evidence type="ECO:0000313" key="2">
    <source>
        <dbReference type="EMBL" id="KAF7147321.1"/>
    </source>
</evidence>
<gene>
    <name evidence="2" type="ORF">RHSIM_Rhsim03G0092700</name>
</gene>
<accession>A0A834H8B4</accession>
<feature type="domain" description="hAT-like transposase RNase-H fold" evidence="1">
    <location>
        <begin position="117"/>
        <end position="187"/>
    </location>
</feature>
<evidence type="ECO:0000259" key="1">
    <source>
        <dbReference type="Pfam" id="PF14372"/>
    </source>
</evidence>